<comment type="caution">
    <text evidence="2">The sequence shown here is derived from an EMBL/GenBank/DDBJ whole genome shotgun (WGS) entry which is preliminary data.</text>
</comment>
<dbReference type="Proteomes" id="UP001556367">
    <property type="component" value="Unassembled WGS sequence"/>
</dbReference>
<evidence type="ECO:0000313" key="2">
    <source>
        <dbReference type="EMBL" id="KAL0957393.1"/>
    </source>
</evidence>
<feature type="compositionally biased region" description="Basic and acidic residues" evidence="1">
    <location>
        <begin position="1"/>
        <end position="10"/>
    </location>
</feature>
<sequence length="76" mass="8064">MDSSPKETTHVDAISKSTTVDAPKADADLDEDAEESNAYHFLYHAALALFLTGTSAVAEPRGLHSGKETPASKAYL</sequence>
<reference evidence="3" key="1">
    <citation type="submission" date="2024-06" db="EMBL/GenBank/DDBJ databases">
        <title>Multi-omics analyses provide insights into the biosynthesis of the anticancer antibiotic pleurotin in Hohenbuehelia grisea.</title>
        <authorList>
            <person name="Weaver J.A."/>
            <person name="Alberti F."/>
        </authorList>
    </citation>
    <scope>NUCLEOTIDE SEQUENCE [LARGE SCALE GENOMIC DNA]</scope>
    <source>
        <strain evidence="3">T-177</strain>
    </source>
</reference>
<organism evidence="2 3">
    <name type="scientific">Hohenbuehelia grisea</name>
    <dbReference type="NCBI Taxonomy" id="104357"/>
    <lineage>
        <taxon>Eukaryota</taxon>
        <taxon>Fungi</taxon>
        <taxon>Dikarya</taxon>
        <taxon>Basidiomycota</taxon>
        <taxon>Agaricomycotina</taxon>
        <taxon>Agaricomycetes</taxon>
        <taxon>Agaricomycetidae</taxon>
        <taxon>Agaricales</taxon>
        <taxon>Pleurotineae</taxon>
        <taxon>Pleurotaceae</taxon>
        <taxon>Hohenbuehelia</taxon>
    </lineage>
</organism>
<accession>A0ABR3JNJ4</accession>
<evidence type="ECO:0000256" key="1">
    <source>
        <dbReference type="SAM" id="MobiDB-lite"/>
    </source>
</evidence>
<dbReference type="EMBL" id="JASNQZ010000005">
    <property type="protein sequence ID" value="KAL0957393.1"/>
    <property type="molecule type" value="Genomic_DNA"/>
</dbReference>
<feature type="region of interest" description="Disordered" evidence="1">
    <location>
        <begin position="1"/>
        <end position="33"/>
    </location>
</feature>
<name>A0ABR3JNJ4_9AGAR</name>
<proteinExistence type="predicted"/>
<protein>
    <submittedName>
        <fullName evidence="2">Uncharacterized protein</fullName>
    </submittedName>
</protein>
<evidence type="ECO:0000313" key="3">
    <source>
        <dbReference type="Proteomes" id="UP001556367"/>
    </source>
</evidence>
<gene>
    <name evidence="2" type="ORF">HGRIS_001194</name>
</gene>
<keyword evidence="3" id="KW-1185">Reference proteome</keyword>